<organism evidence="15">
    <name type="scientific">Onchocerca ochengi</name>
    <name type="common">Filarial nematode worm</name>
    <dbReference type="NCBI Taxonomy" id="42157"/>
    <lineage>
        <taxon>Eukaryota</taxon>
        <taxon>Metazoa</taxon>
        <taxon>Ecdysozoa</taxon>
        <taxon>Nematoda</taxon>
        <taxon>Chromadorea</taxon>
        <taxon>Rhabditida</taxon>
        <taxon>Spirurina</taxon>
        <taxon>Spiruromorpha</taxon>
        <taxon>Filarioidea</taxon>
        <taxon>Onchocercidae</taxon>
        <taxon>Onchocerca</taxon>
    </lineage>
</organism>
<keyword evidence="7" id="KW-0560">Oxidoreductase</keyword>
<dbReference type="STRING" id="42157.A0A182DZY6"/>
<dbReference type="InterPro" id="IPR002401">
    <property type="entry name" value="Cyt_P450_E_grp-I"/>
</dbReference>
<dbReference type="InterPro" id="IPR027370">
    <property type="entry name" value="Znf-RING_euk"/>
</dbReference>
<dbReference type="PROSITE" id="PS00518">
    <property type="entry name" value="ZF_RING_1"/>
    <property type="match status" value="1"/>
</dbReference>
<dbReference type="GO" id="GO:0004497">
    <property type="term" value="F:monooxygenase activity"/>
    <property type="evidence" value="ECO:0007669"/>
    <property type="project" value="UniProtKB-KW"/>
</dbReference>
<dbReference type="PROSITE" id="PS00086">
    <property type="entry name" value="CYTOCHROME_P450"/>
    <property type="match status" value="1"/>
</dbReference>
<evidence type="ECO:0000256" key="5">
    <source>
        <dbReference type="ARBA" id="ARBA00022771"/>
    </source>
</evidence>
<feature type="domain" description="RING-type" evidence="12">
    <location>
        <begin position="43"/>
        <end position="89"/>
    </location>
</feature>
<name>A0A182DZY6_ONCOC</name>
<sequence length="714" mass="83427">MKRFFAYIHSAVTKLDQHYLGNDRIAKIDGAEYVTVDSSALHCPVCFCIFASAPLILKCGHSFCRNCVKKLVENSYSEHDGIFECPMCRQVTSCETYFTKNYLADALLQSVCEISQDEKGSCMDANLRLSFRLISRKFLEEQEKNNILRKKYEEERLRSRRYLIFLIMESALLISSAYRKAWNVIRNCGFPVVSSPNWLFGNLDIMKSYSTHWELRKLSKKYGRTYGLMQGSHPTIVTSDPKIIEQICFKQFHLFHSRIMDPSSSHPDTAYEVHEFAARGERWKRIRSLTSKAISNENLRKLFHVMHDSVNHFIMDLEKEITDSKVLEFHPRLQRLTFDIISRCCMGLPHNCQQNDANLKLLLKKFSPLQSFHPIFLLTWCISDLKWIALTYAKLCRLFRTAFHLDIDPIVIYTNYIHKVVSMDIVDQTPPSFLISNVSPHDWSTSFCLSINRSVLAGNNVYWLSRSSFLYFMKCVEDNEWNDWVMDADKPCDVSSIKIIQKLTRGEIINQCRFLTLAGFDTTANTVAYLIYLLASNYEKQEKLCQEIAMLDEITFDNVQRLNYLHCAIMETLRLFPHASLLQSRACIQQCKIESYTFNKGVGVIFDTWSLHYDHEIWGNDVKQFRPDRFLNCTTIQRRNWMPFGAGPRQCIGMRFAILEIKIIMCSLLKKFRFRKSENKSEIQISLREMGTVWPDFAQVILEKRIGEYFFPIQ</sequence>
<reference evidence="13 14" key="2">
    <citation type="submission" date="2018-08" db="EMBL/GenBank/DDBJ databases">
        <authorList>
            <person name="Laetsch R D."/>
            <person name="Stevens L."/>
            <person name="Kumar S."/>
            <person name="Blaxter L. M."/>
        </authorList>
    </citation>
    <scope>NUCLEOTIDE SEQUENCE [LARGE SCALE GENOMIC DNA]</scope>
</reference>
<evidence type="ECO:0000259" key="12">
    <source>
        <dbReference type="PROSITE" id="PS50089"/>
    </source>
</evidence>
<comment type="cofactor">
    <cofactor evidence="1 10">
        <name>heme</name>
        <dbReference type="ChEBI" id="CHEBI:30413"/>
    </cofactor>
</comment>
<evidence type="ECO:0000256" key="4">
    <source>
        <dbReference type="ARBA" id="ARBA00022723"/>
    </source>
</evidence>
<evidence type="ECO:0000256" key="8">
    <source>
        <dbReference type="ARBA" id="ARBA00023004"/>
    </source>
</evidence>
<dbReference type="SMART" id="SM00184">
    <property type="entry name" value="RING"/>
    <property type="match status" value="1"/>
</dbReference>
<dbReference type="InterPro" id="IPR050476">
    <property type="entry name" value="Insect_CytP450_Detox"/>
</dbReference>
<dbReference type="PANTHER" id="PTHR24292:SF102">
    <property type="entry name" value="CYTOCHROME P450 FAMILY-RELATED"/>
    <property type="match status" value="1"/>
</dbReference>
<dbReference type="Proteomes" id="UP000271087">
    <property type="component" value="Unassembled WGS sequence"/>
</dbReference>
<evidence type="ECO:0000256" key="10">
    <source>
        <dbReference type="PIRSR" id="PIRSR602401-1"/>
    </source>
</evidence>
<protein>
    <submittedName>
        <fullName evidence="15">RING-type domain-containing protein</fullName>
    </submittedName>
</protein>
<dbReference type="PROSITE" id="PS50089">
    <property type="entry name" value="ZF_RING_2"/>
    <property type="match status" value="1"/>
</dbReference>
<keyword evidence="6" id="KW-0862">Zinc</keyword>
<dbReference type="Gene3D" id="1.10.630.10">
    <property type="entry name" value="Cytochrome P450"/>
    <property type="match status" value="1"/>
</dbReference>
<proteinExistence type="inferred from homology"/>
<keyword evidence="8 10" id="KW-0408">Iron</keyword>
<dbReference type="InterPro" id="IPR001128">
    <property type="entry name" value="Cyt_P450"/>
</dbReference>
<accession>A0A182DZY6</accession>
<evidence type="ECO:0000256" key="9">
    <source>
        <dbReference type="ARBA" id="ARBA00023033"/>
    </source>
</evidence>
<keyword evidence="14" id="KW-1185">Reference proteome</keyword>
<dbReference type="SUPFAM" id="SSF48264">
    <property type="entry name" value="Cytochrome P450"/>
    <property type="match status" value="1"/>
</dbReference>
<evidence type="ECO:0000256" key="7">
    <source>
        <dbReference type="ARBA" id="ARBA00023002"/>
    </source>
</evidence>
<keyword evidence="3 10" id="KW-0349">Heme</keyword>
<dbReference type="GO" id="GO:0005506">
    <property type="term" value="F:iron ion binding"/>
    <property type="evidence" value="ECO:0007669"/>
    <property type="project" value="InterPro"/>
</dbReference>
<dbReference type="InterPro" id="IPR017972">
    <property type="entry name" value="Cyt_P450_CS"/>
</dbReference>
<dbReference type="WBParaSite" id="nOo.2.0.1.t01255-RA">
    <property type="protein sequence ID" value="nOo.2.0.1.t01255-RA"/>
    <property type="gene ID" value="nOo.2.0.1.g01255"/>
</dbReference>
<dbReference type="AlphaFoldDB" id="A0A182DZY6"/>
<dbReference type="EMBL" id="UYRW01000152">
    <property type="protein sequence ID" value="VDK63788.1"/>
    <property type="molecule type" value="Genomic_DNA"/>
</dbReference>
<dbReference type="PANTHER" id="PTHR24292">
    <property type="entry name" value="CYTOCHROME P450"/>
    <property type="match status" value="1"/>
</dbReference>
<dbReference type="Pfam" id="PF00067">
    <property type="entry name" value="p450"/>
    <property type="match status" value="2"/>
</dbReference>
<keyword evidence="5 11" id="KW-0863">Zinc-finger</keyword>
<comment type="similarity">
    <text evidence="2">Belongs to the cytochrome P450 family.</text>
</comment>
<feature type="binding site" description="axial binding residue" evidence="10">
    <location>
        <position position="651"/>
    </location>
    <ligand>
        <name>heme</name>
        <dbReference type="ChEBI" id="CHEBI:30413"/>
    </ligand>
    <ligandPart>
        <name>Fe</name>
        <dbReference type="ChEBI" id="CHEBI:18248"/>
    </ligandPart>
</feature>
<evidence type="ECO:0000313" key="15">
    <source>
        <dbReference type="WBParaSite" id="nOo.2.0.1.t01255-RA"/>
    </source>
</evidence>
<dbReference type="PRINTS" id="PR00385">
    <property type="entry name" value="P450"/>
</dbReference>
<dbReference type="InterPro" id="IPR013083">
    <property type="entry name" value="Znf_RING/FYVE/PHD"/>
</dbReference>
<evidence type="ECO:0000256" key="11">
    <source>
        <dbReference type="PROSITE-ProRule" id="PRU00175"/>
    </source>
</evidence>
<dbReference type="GO" id="GO:0020037">
    <property type="term" value="F:heme binding"/>
    <property type="evidence" value="ECO:0007669"/>
    <property type="project" value="InterPro"/>
</dbReference>
<dbReference type="SUPFAM" id="SSF57850">
    <property type="entry name" value="RING/U-box"/>
    <property type="match status" value="1"/>
</dbReference>
<dbReference type="InterPro" id="IPR036396">
    <property type="entry name" value="Cyt_P450_sf"/>
</dbReference>
<evidence type="ECO:0000256" key="6">
    <source>
        <dbReference type="ARBA" id="ARBA00022833"/>
    </source>
</evidence>
<dbReference type="Pfam" id="PF13445">
    <property type="entry name" value="zf-RING_UBOX"/>
    <property type="match status" value="1"/>
</dbReference>
<dbReference type="InterPro" id="IPR017907">
    <property type="entry name" value="Znf_RING_CS"/>
</dbReference>
<evidence type="ECO:0000313" key="14">
    <source>
        <dbReference type="Proteomes" id="UP000271087"/>
    </source>
</evidence>
<dbReference type="Gene3D" id="3.30.40.10">
    <property type="entry name" value="Zinc/RING finger domain, C3HC4 (zinc finger)"/>
    <property type="match status" value="1"/>
</dbReference>
<keyword evidence="9" id="KW-0503">Monooxygenase</keyword>
<dbReference type="OrthoDB" id="2789670at2759"/>
<dbReference type="InterPro" id="IPR001841">
    <property type="entry name" value="Znf_RING"/>
</dbReference>
<evidence type="ECO:0000256" key="2">
    <source>
        <dbReference type="ARBA" id="ARBA00010617"/>
    </source>
</evidence>
<keyword evidence="4 10" id="KW-0479">Metal-binding</keyword>
<evidence type="ECO:0000313" key="13">
    <source>
        <dbReference type="EMBL" id="VDK63788.1"/>
    </source>
</evidence>
<evidence type="ECO:0000256" key="1">
    <source>
        <dbReference type="ARBA" id="ARBA00001971"/>
    </source>
</evidence>
<reference evidence="15" key="1">
    <citation type="submission" date="2016-06" db="UniProtKB">
        <authorList>
            <consortium name="WormBaseParasite"/>
        </authorList>
    </citation>
    <scope>IDENTIFICATION</scope>
</reference>
<gene>
    <name evidence="13" type="ORF">NOO_LOCUS1255</name>
</gene>
<dbReference type="PRINTS" id="PR00463">
    <property type="entry name" value="EP450I"/>
</dbReference>
<dbReference type="GO" id="GO:0008270">
    <property type="term" value="F:zinc ion binding"/>
    <property type="evidence" value="ECO:0007669"/>
    <property type="project" value="UniProtKB-KW"/>
</dbReference>
<dbReference type="GO" id="GO:0016705">
    <property type="term" value="F:oxidoreductase activity, acting on paired donors, with incorporation or reduction of molecular oxygen"/>
    <property type="evidence" value="ECO:0007669"/>
    <property type="project" value="InterPro"/>
</dbReference>
<evidence type="ECO:0000256" key="3">
    <source>
        <dbReference type="ARBA" id="ARBA00022617"/>
    </source>
</evidence>